<sequence length="527" mass="57016">MPARPHAPAAGFLAAPRRRGRAATGPGGTAFQWPRPMFLARHARKCWQGRPASFIVGAPDQPDSDTLGVVAPMSRAQEPSRRTVLAVAVAAAVTGTAAPAAAAAPRTAAADHPGQVQARPIDYHAWTTYRDWRCGTVQGARAVSGRRPGVVIGAPAGRTDYTDPHTGTTATWEYATWTSPAHRLTVPATEAVASWNADTPDGTWLQVELHGTYSDGTETPWYVMGRWAAGDRDIKRTSVDDQTDGKSTIWTDTFAIDDPSTGLRLTSYRLRLTLYRRPGTHLTPTVWRLGAMGSDIPDRFTVPASTPGLAQELAVPRYSQEIHKGQYPEYDNGGEAWCSPTSSQMIIEYWGGRLTPEQLSWVDPSYADPQVCHAARSTYDHQYQGCGNWPFNAAYAATFAGLQGVVTRLSSLTDLETLIAAGIPAITSQSFLKEELTGAGYGTSGHLMTVIGFTAEGDVIAGDPASPSDEAVRRVYKRREWENIWLRTKRYNASGKVVSGTGGVCYLYFPAHPTPHQRKALAAVGVH</sequence>
<name>A0ABX7TKQ1_STRCY</name>
<keyword evidence="4" id="KW-1185">Reference proteome</keyword>
<feature type="region of interest" description="Disordered" evidence="1">
    <location>
        <begin position="1"/>
        <end position="30"/>
    </location>
</feature>
<organism evidence="3 4">
    <name type="scientific">Streptomyces cyanogenus</name>
    <dbReference type="NCBI Taxonomy" id="80860"/>
    <lineage>
        <taxon>Bacteria</taxon>
        <taxon>Bacillati</taxon>
        <taxon>Actinomycetota</taxon>
        <taxon>Actinomycetes</taxon>
        <taxon>Kitasatosporales</taxon>
        <taxon>Streptomycetaceae</taxon>
        <taxon>Streptomyces</taxon>
    </lineage>
</organism>
<dbReference type="InterPro" id="IPR039564">
    <property type="entry name" value="Peptidase_C39-like"/>
</dbReference>
<dbReference type="CDD" id="cd02549">
    <property type="entry name" value="Peptidase_C39A"/>
    <property type="match status" value="1"/>
</dbReference>
<evidence type="ECO:0000313" key="3">
    <source>
        <dbReference type="EMBL" id="QTD97284.1"/>
    </source>
</evidence>
<proteinExistence type="predicted"/>
<dbReference type="PROSITE" id="PS51318">
    <property type="entry name" value="TAT"/>
    <property type="match status" value="1"/>
</dbReference>
<feature type="domain" description="Peptidase C39-like" evidence="2">
    <location>
        <begin position="314"/>
        <end position="465"/>
    </location>
</feature>
<protein>
    <recommendedName>
        <fullName evidence="2">Peptidase C39-like domain-containing protein</fullName>
    </recommendedName>
</protein>
<evidence type="ECO:0000256" key="1">
    <source>
        <dbReference type="SAM" id="MobiDB-lite"/>
    </source>
</evidence>
<dbReference type="InterPro" id="IPR006311">
    <property type="entry name" value="TAT_signal"/>
</dbReference>
<dbReference type="InterPro" id="IPR039563">
    <property type="entry name" value="Peptidase_C39_single_dom"/>
</dbReference>
<gene>
    <name evidence="3" type="ORF">S1361_07960</name>
</gene>
<evidence type="ECO:0000259" key="2">
    <source>
        <dbReference type="Pfam" id="PF13529"/>
    </source>
</evidence>
<dbReference type="Gene3D" id="3.90.70.10">
    <property type="entry name" value="Cysteine proteinases"/>
    <property type="match status" value="1"/>
</dbReference>
<accession>A0ABX7TKQ1</accession>
<feature type="compositionally biased region" description="Low complexity" evidence="1">
    <location>
        <begin position="1"/>
        <end position="15"/>
    </location>
</feature>
<dbReference type="Proteomes" id="UP000663908">
    <property type="component" value="Chromosome"/>
</dbReference>
<reference evidence="3 4" key="1">
    <citation type="submission" date="2021-03" db="EMBL/GenBank/DDBJ databases">
        <title>Complete genome sequence of Streptomyces cyanogenus S136, producer of anticancer angucycline landomycin A.</title>
        <authorList>
            <person name="Hrab P."/>
            <person name="Ruckert C."/>
            <person name="Busche T."/>
            <person name="Ostash I."/>
            <person name="Kalinowski J."/>
            <person name="Fedorenko V."/>
            <person name="Yushchuk O."/>
            <person name="Ostash B."/>
        </authorList>
    </citation>
    <scope>NUCLEOTIDE SEQUENCE [LARGE SCALE GENOMIC DNA]</scope>
    <source>
        <strain evidence="3 4">S136</strain>
    </source>
</reference>
<dbReference type="EMBL" id="CP071839">
    <property type="protein sequence ID" value="QTD97284.1"/>
    <property type="molecule type" value="Genomic_DNA"/>
</dbReference>
<evidence type="ECO:0000313" key="4">
    <source>
        <dbReference type="Proteomes" id="UP000663908"/>
    </source>
</evidence>
<dbReference type="Pfam" id="PF13529">
    <property type="entry name" value="Peptidase_C39_2"/>
    <property type="match status" value="1"/>
</dbReference>